<dbReference type="GO" id="GO:0007399">
    <property type="term" value="P:nervous system development"/>
    <property type="evidence" value="ECO:0007669"/>
    <property type="project" value="UniProtKB-ARBA"/>
</dbReference>
<reference evidence="14" key="1">
    <citation type="journal article" date="2014" name="Science">
        <title>Nonhuman genetics. Genomic basis for the convergent evolution of electric organs.</title>
        <authorList>
            <person name="Gallant J.R."/>
            <person name="Traeger L.L."/>
            <person name="Volkening J.D."/>
            <person name="Moffett H."/>
            <person name="Chen P.H."/>
            <person name="Novina C.D."/>
            <person name="Phillips G.N.Jr."/>
            <person name="Anand R."/>
            <person name="Wells G.B."/>
            <person name="Pinch M."/>
            <person name="Guth R."/>
            <person name="Unguez G.A."/>
            <person name="Albert J.S."/>
            <person name="Zakon H.H."/>
            <person name="Samanta M.P."/>
            <person name="Sussman M.R."/>
        </authorList>
    </citation>
    <scope>NUCLEOTIDE SEQUENCE [LARGE SCALE GENOMIC DNA]</scope>
</reference>
<dbReference type="Gene3D" id="1.50.10.20">
    <property type="match status" value="1"/>
</dbReference>
<dbReference type="SMART" id="SM01360">
    <property type="entry name" value="A2M"/>
    <property type="match status" value="1"/>
</dbReference>
<evidence type="ECO:0000256" key="8">
    <source>
        <dbReference type="ARBA" id="ARBA00023180"/>
    </source>
</evidence>
<dbReference type="Gene3D" id="2.20.130.20">
    <property type="match status" value="1"/>
</dbReference>
<feature type="domain" description="Alpha-macroglobulin receptor-binding" evidence="12">
    <location>
        <begin position="1344"/>
        <end position="1434"/>
    </location>
</feature>
<dbReference type="SUPFAM" id="SSF81296">
    <property type="entry name" value="E set domains"/>
    <property type="match status" value="1"/>
</dbReference>
<keyword evidence="5 9" id="KW-0732">Signal</keyword>
<evidence type="ECO:0000256" key="6">
    <source>
        <dbReference type="ARBA" id="ARBA00022900"/>
    </source>
</evidence>
<dbReference type="InterPro" id="IPR040839">
    <property type="entry name" value="MG4"/>
</dbReference>
<dbReference type="InterPro" id="IPR047565">
    <property type="entry name" value="Alpha-macroglob_thiol-ester_cl"/>
</dbReference>
<dbReference type="InterPro" id="IPR036595">
    <property type="entry name" value="A-macroglobulin_rcpt-bd_sf"/>
</dbReference>
<dbReference type="InterPro" id="IPR002890">
    <property type="entry name" value="MG2"/>
</dbReference>
<keyword evidence="7" id="KW-1015">Disulfide bond</keyword>
<evidence type="ECO:0000256" key="3">
    <source>
        <dbReference type="ARBA" id="ARBA00022525"/>
    </source>
</evidence>
<evidence type="ECO:0000256" key="9">
    <source>
        <dbReference type="SAM" id="SignalP"/>
    </source>
</evidence>
<dbReference type="Gene3D" id="2.60.40.1930">
    <property type="match status" value="2"/>
</dbReference>
<dbReference type="SMART" id="SM01419">
    <property type="entry name" value="Thiol-ester_cl"/>
    <property type="match status" value="1"/>
</dbReference>
<dbReference type="CDD" id="cd02897">
    <property type="entry name" value="A2M_2"/>
    <property type="match status" value="1"/>
</dbReference>
<feature type="domain" description="Alpha-2-macroglobulin bait region" evidence="10">
    <location>
        <begin position="458"/>
        <end position="607"/>
    </location>
</feature>
<dbReference type="FunFam" id="1.50.10.20:FF:000001">
    <property type="entry name" value="CD109 isoform 1"/>
    <property type="match status" value="1"/>
</dbReference>
<dbReference type="InterPro" id="IPR011626">
    <property type="entry name" value="Alpha-macroglobulin_TED"/>
</dbReference>
<dbReference type="Gene3D" id="6.20.50.160">
    <property type="match status" value="1"/>
</dbReference>
<dbReference type="InterPro" id="IPR050473">
    <property type="entry name" value="A2M/Complement_sys"/>
</dbReference>
<evidence type="ECO:0000256" key="7">
    <source>
        <dbReference type="ARBA" id="ARBA00023157"/>
    </source>
</evidence>
<dbReference type="Gene3D" id="2.60.40.690">
    <property type="entry name" value="Alpha-macroglobulin, receptor-binding domain"/>
    <property type="match status" value="1"/>
</dbReference>
<accession>A0A4W4F3C5</accession>
<dbReference type="InterPro" id="IPR009048">
    <property type="entry name" value="A-macroglobulin_rcpt-bd"/>
</dbReference>
<dbReference type="SUPFAM" id="SSF49410">
    <property type="entry name" value="Alpha-macroglobulin receptor domain"/>
    <property type="match status" value="1"/>
</dbReference>
<dbReference type="STRING" id="8005.ENSEEEP00000018208"/>
<evidence type="ECO:0000259" key="12">
    <source>
        <dbReference type="SMART" id="SM01361"/>
    </source>
</evidence>
<dbReference type="InterPro" id="IPR014756">
    <property type="entry name" value="Ig_E-set"/>
</dbReference>
<dbReference type="PANTHER" id="PTHR11412">
    <property type="entry name" value="MACROGLOBULIN / COMPLEMENT"/>
    <property type="match status" value="1"/>
</dbReference>
<keyword evidence="3" id="KW-0964">Secreted</keyword>
<dbReference type="Pfam" id="PF01835">
    <property type="entry name" value="MG2"/>
    <property type="match status" value="1"/>
</dbReference>
<dbReference type="Pfam" id="PF07678">
    <property type="entry name" value="TED_complement"/>
    <property type="match status" value="1"/>
</dbReference>
<dbReference type="SUPFAM" id="SSF48239">
    <property type="entry name" value="Terpenoid cyclases/Protein prenyltransferases"/>
    <property type="match status" value="1"/>
</dbReference>
<evidence type="ECO:0000256" key="4">
    <source>
        <dbReference type="ARBA" id="ARBA00022690"/>
    </source>
</evidence>
<keyword evidence="14" id="KW-1185">Reference proteome</keyword>
<evidence type="ECO:0000259" key="11">
    <source>
        <dbReference type="SMART" id="SM01360"/>
    </source>
</evidence>
<keyword evidence="6" id="KW-0722">Serine protease inhibitor</keyword>
<organism evidence="13 14">
    <name type="scientific">Electrophorus electricus</name>
    <name type="common">Electric eel</name>
    <name type="synonym">Gymnotus electricus</name>
    <dbReference type="NCBI Taxonomy" id="8005"/>
    <lineage>
        <taxon>Eukaryota</taxon>
        <taxon>Metazoa</taxon>
        <taxon>Chordata</taxon>
        <taxon>Craniata</taxon>
        <taxon>Vertebrata</taxon>
        <taxon>Euteleostomi</taxon>
        <taxon>Actinopterygii</taxon>
        <taxon>Neopterygii</taxon>
        <taxon>Teleostei</taxon>
        <taxon>Ostariophysi</taxon>
        <taxon>Gymnotiformes</taxon>
        <taxon>Gymnotoidei</taxon>
        <taxon>Gymnotidae</taxon>
        <taxon>Electrophorus</taxon>
    </lineage>
</organism>
<dbReference type="SMART" id="SM01359">
    <property type="entry name" value="A2M_N_2"/>
    <property type="match status" value="1"/>
</dbReference>
<gene>
    <name evidence="13" type="primary">LOC113579452</name>
</gene>
<reference evidence="13" key="3">
    <citation type="submission" date="2020-05" db="EMBL/GenBank/DDBJ databases">
        <title>Electrophorus electricus (electric eel) genome, fEleEle1, primary haplotype.</title>
        <authorList>
            <person name="Myers G."/>
            <person name="Meyer A."/>
            <person name="Fedrigo O."/>
            <person name="Formenti G."/>
            <person name="Rhie A."/>
            <person name="Tracey A."/>
            <person name="Sims Y."/>
            <person name="Jarvis E.D."/>
        </authorList>
    </citation>
    <scope>NUCLEOTIDE SEQUENCE [LARGE SCALE GENOMIC DNA]</scope>
</reference>
<dbReference type="InterPro" id="IPR041813">
    <property type="entry name" value="A2M_TED"/>
</dbReference>
<dbReference type="Pfam" id="PF17791">
    <property type="entry name" value="MG3"/>
    <property type="match status" value="1"/>
</dbReference>
<dbReference type="InterPro" id="IPR013783">
    <property type="entry name" value="Ig-like_fold"/>
</dbReference>
<dbReference type="Proteomes" id="UP000314983">
    <property type="component" value="Chromosome 15"/>
</dbReference>
<dbReference type="PANTHER" id="PTHR11412:SF150">
    <property type="entry name" value="ALPHA-2-MACROGLOBULIN-RELATED"/>
    <property type="match status" value="1"/>
</dbReference>
<reference evidence="14" key="2">
    <citation type="journal article" date="2017" name="Sci. Adv.">
        <title>A tail of two voltages: Proteomic comparison of the three electric organs of the electric eel.</title>
        <authorList>
            <person name="Traeger L.L."/>
            <person name="Sabat G."/>
            <person name="Barrett-Wilt G.A."/>
            <person name="Wells G.B."/>
            <person name="Sussman M.R."/>
        </authorList>
    </citation>
    <scope>NUCLEOTIDE SEQUENCE [LARGE SCALE GENOMIC DNA]</scope>
</reference>
<keyword evidence="4" id="KW-0646">Protease inhibitor</keyword>
<feature type="domain" description="Alpha-2-macroglobulin" evidence="11">
    <location>
        <begin position="730"/>
        <end position="819"/>
    </location>
</feature>
<name>A0A4W4F3C5_ELEEL</name>
<dbReference type="Pfam" id="PF17789">
    <property type="entry name" value="MG4"/>
    <property type="match status" value="1"/>
</dbReference>
<feature type="signal peptide" evidence="9">
    <location>
        <begin position="1"/>
        <end position="24"/>
    </location>
</feature>
<dbReference type="Pfam" id="PF00207">
    <property type="entry name" value="A2M"/>
    <property type="match status" value="1"/>
</dbReference>
<comment type="subcellular location">
    <subcellularLocation>
        <location evidence="1">Secreted</location>
    </subcellularLocation>
</comment>
<dbReference type="GO" id="GO:0005615">
    <property type="term" value="C:extracellular space"/>
    <property type="evidence" value="ECO:0007669"/>
    <property type="project" value="InterPro"/>
</dbReference>
<evidence type="ECO:0000256" key="1">
    <source>
        <dbReference type="ARBA" id="ARBA00004613"/>
    </source>
</evidence>
<reference evidence="13" key="4">
    <citation type="submission" date="2025-08" db="UniProtKB">
        <authorList>
            <consortium name="Ensembl"/>
        </authorList>
    </citation>
    <scope>IDENTIFICATION</scope>
</reference>
<evidence type="ECO:0000256" key="5">
    <source>
        <dbReference type="ARBA" id="ARBA00022729"/>
    </source>
</evidence>
<feature type="chain" id="PRO_5044270356" description="Alpha-2-macroglobulin-like" evidence="9">
    <location>
        <begin position="25"/>
        <end position="1442"/>
    </location>
</feature>
<evidence type="ECO:0000313" key="14">
    <source>
        <dbReference type="Proteomes" id="UP000314983"/>
    </source>
</evidence>
<evidence type="ECO:0000256" key="2">
    <source>
        <dbReference type="ARBA" id="ARBA00010952"/>
    </source>
</evidence>
<reference evidence="13" key="5">
    <citation type="submission" date="2025-09" db="UniProtKB">
        <authorList>
            <consortium name="Ensembl"/>
        </authorList>
    </citation>
    <scope>IDENTIFICATION</scope>
</reference>
<keyword evidence="8" id="KW-0325">Glycoprotein</keyword>
<dbReference type="SMART" id="SM01361">
    <property type="entry name" value="A2M_recep"/>
    <property type="match status" value="1"/>
</dbReference>
<protein>
    <recommendedName>
        <fullName evidence="15">Alpha-2-macroglobulin-like</fullName>
    </recommendedName>
</protein>
<evidence type="ECO:0008006" key="15">
    <source>
        <dbReference type="Google" id="ProtNLM"/>
    </source>
</evidence>
<dbReference type="PROSITE" id="PS00477">
    <property type="entry name" value="ALPHA_2_MACROGLOBULIN"/>
    <property type="match status" value="1"/>
</dbReference>
<sequence>MDISRIHISKRLLLACLIFCTVYGQTSGPFFMVTFPAVIESGTEAKLCASLLRPNETLQMTIYLIHNNHSRTLVEETVEEEFHRCSQFKAPEVDGQSLQEIKVQVKGESFEMTEKSRVLFKSYNTLTFIQTDKPIYNPGQTVNFRVVTMDSNFVPLEQKDNNNNRIGQWINVSSSGLILQLSHKLNSEAPQGLYKLKANIGNRLTEHHFKVQKYVLPKFEITVKAPEQQSVGEEELKLEICGKYTYGQPVSGKALVQVCRSFWTYTYYEDVPKISPCLTETVEVCIRTGCAFPSFNISTFMNTEMESSLQDSLAVSATVTEEGTAISMVKSENIQLTFQIGKVEFLDLPKTFERGTILEGKIKLTNFSGRVIPNKMVYLFTGDRWSPKLLLNLTTDVNGVASFSINAPSDPETQMNLFASVVPEIQSNMYKTPHFTTSEAHIQLFQPVTPYSPVYSELLLESLNEPLICGAEVSITIKYYIVGETNEIFSTDIIYMVLSKGAIVHHGYEKIEVKDSSQMREGKLSFKLPIGAEVAPVVQVLAYCVLPSENLIAASKNFDVEKCFKNKVSLQFSPSRAVPGEENTLQLSALPGSLCGLSAVDQSVFIMEPGDRLNTDKVFRLLPVTAVKDYMYGVEDEMECLHVRPRRQTRGDHVYNTFKSVGIKMASNLAIRHPSCLMYKGIQYHQNFYYVPHRGVGFGMSHPMALNQVSYDSAPGLAPVETVRKFFPETWIWKLVEVGDSGSAQVPVTVPDTITTWETEAFCLSPQGLGLAPPAELTVFQPFFLELSLPYSIIRGEIFELKATVFNYLPKCIMVKVTPAPSTHYTLKASSDGQYSSCLCASGRKTFKWTLTPSVLGVMNVTVSAEAEQSQTVCDNEIVSVPERGRIDTVTRNLIVQAEGTEKMKSHSWLLCPQGDSVSEELELSIPEDVVEGSAKASVSVLGDILGRALKNIDGLLRMPYGCGEQNIALLSPNIYILQYLQNTGQLTAAIRERATEFLKSGYQRQLNYKHFDGAYSTFGRGEGNTWLTAFVLRTFGQAQNYIFIDPENIDSAKTWLIKKQRPDGCFIRQGRLFNNRMKGGVNDDVTMTAYITASLFELGAEVMDPAVSGGLRCLKSTIGNLTNTYTTALLAYAFSVAGENDARDQMLKDKLICALLITDGRLHWSQSALDDSDSLAVEISSYVLLAVLTTDQLSTADLGYANRIVSWLVRQQNPYGGFSSTQDTVVALQALALYSTKVFSSDGSSTVTVQSAGGDSHKFDVHQNNKLLYQEKPLQDVPGKYSIEVKGSTCVSVQMALFYNIPTPTETSTLSVKAKTEGNCTKSFGNILSVNFTVTYNGTLASTNMVIVDIKLLSGFTADPNEVSSSDLKYSPFVERVDSKDDHVIVYLKEVLRNTPMNYELHIKQVLPVKNLKPAVIKVYDYYQTNDQSETEYSSHCGNIN</sequence>
<dbReference type="InterPro" id="IPR041555">
    <property type="entry name" value="MG3"/>
</dbReference>
<dbReference type="GO" id="GO:0004867">
    <property type="term" value="F:serine-type endopeptidase inhibitor activity"/>
    <property type="evidence" value="ECO:0007669"/>
    <property type="project" value="UniProtKB-KW"/>
</dbReference>
<comment type="similarity">
    <text evidence="2">Belongs to the protease inhibitor I39 (alpha-2-macroglobulin) family.</text>
</comment>
<dbReference type="InterPro" id="IPR008930">
    <property type="entry name" value="Terpenoid_cyclase/PrenylTrfase"/>
</dbReference>
<dbReference type="FunFam" id="2.60.40.1930:FF:000001">
    <property type="entry name" value="CD109 isoform 3"/>
    <property type="match status" value="1"/>
</dbReference>
<dbReference type="InterPro" id="IPR011625">
    <property type="entry name" value="A2M_N_BRD"/>
</dbReference>
<proteinExistence type="inferred from homology"/>
<evidence type="ECO:0000259" key="10">
    <source>
        <dbReference type="SMART" id="SM01359"/>
    </source>
</evidence>
<dbReference type="Pfam" id="PF07677">
    <property type="entry name" value="A2M_recep"/>
    <property type="match status" value="1"/>
</dbReference>
<dbReference type="FunFam" id="2.60.40.10:FF:000312">
    <property type="entry name" value="Alpha-2-macroglobulin like 1"/>
    <property type="match status" value="1"/>
</dbReference>
<evidence type="ECO:0000313" key="13">
    <source>
        <dbReference type="Ensembl" id="ENSEEEP00000018208.2"/>
    </source>
</evidence>
<dbReference type="Gene3D" id="2.60.120.1540">
    <property type="match status" value="1"/>
</dbReference>
<dbReference type="GeneTree" id="ENSGT00940000162996"/>
<dbReference type="InterPro" id="IPR001599">
    <property type="entry name" value="Macroglobln_a2"/>
</dbReference>
<dbReference type="Gene3D" id="2.60.40.1940">
    <property type="match status" value="1"/>
</dbReference>
<dbReference type="Ensembl" id="ENSEEET00000018409.2">
    <property type="protein sequence ID" value="ENSEEEP00000018208.2"/>
    <property type="gene ID" value="ENSEEEG00000008836.2"/>
</dbReference>
<dbReference type="InterPro" id="IPR019742">
    <property type="entry name" value="MacrogloblnA2_CS"/>
</dbReference>
<dbReference type="Gene3D" id="2.60.40.10">
    <property type="entry name" value="Immunoglobulins"/>
    <property type="match status" value="1"/>
</dbReference>
<dbReference type="Pfam" id="PF07703">
    <property type="entry name" value="A2M_BRD"/>
    <property type="match status" value="1"/>
</dbReference>